<reference evidence="1 2" key="1">
    <citation type="submission" date="2020-04" db="EMBL/GenBank/DDBJ databases">
        <title>Ferrimonas sp. S7 isolated from sea water.</title>
        <authorList>
            <person name="Bae S.S."/>
            <person name="Baek K."/>
        </authorList>
    </citation>
    <scope>NUCLEOTIDE SEQUENCE [LARGE SCALE GENOMIC DNA]</scope>
    <source>
        <strain evidence="1 2">S7</strain>
    </source>
</reference>
<organism evidence="1 2">
    <name type="scientific">Ferrimonas lipolytica</name>
    <dbReference type="NCBI Taxonomy" id="2724191"/>
    <lineage>
        <taxon>Bacteria</taxon>
        <taxon>Pseudomonadati</taxon>
        <taxon>Pseudomonadota</taxon>
        <taxon>Gammaproteobacteria</taxon>
        <taxon>Alteromonadales</taxon>
        <taxon>Ferrimonadaceae</taxon>
        <taxon>Ferrimonas</taxon>
    </lineage>
</organism>
<sequence>MTPSDQRYRQLRAANGGDFHTCFYCGCLATEFDFAPPQAHWQSFHYRQASADNLQVPACKECATFLKKCSMGLVQQRRELVHTKIAAKYAKSIGVYLRWNQDELAQMDYGFSHSLGAGMKLGEESHRRSNYQGFAYELDGAIVAASAPTPVPIHVFEQRFNSIKEALVAVSKRYGISQTKLVDGLAKHDNNLEAVVMAVQREQEQALYQRQLRSQCRAFAKQHNQSVRYVTNSVERYLDKNELMTVPEALEKLYQERVKHPNKL</sequence>
<dbReference type="Proteomes" id="UP000501602">
    <property type="component" value="Chromosome"/>
</dbReference>
<evidence type="ECO:0000313" key="1">
    <source>
        <dbReference type="EMBL" id="QIZ77631.1"/>
    </source>
</evidence>
<dbReference type="EMBL" id="CP051180">
    <property type="protein sequence ID" value="QIZ77631.1"/>
    <property type="molecule type" value="Genomic_DNA"/>
</dbReference>
<proteinExistence type="predicted"/>
<dbReference type="AlphaFoldDB" id="A0A6H1UEX3"/>
<keyword evidence="2" id="KW-1185">Reference proteome</keyword>
<gene>
    <name evidence="1" type="ORF">HER31_12450</name>
</gene>
<protein>
    <submittedName>
        <fullName evidence="1">Uncharacterized protein</fullName>
    </submittedName>
</protein>
<dbReference type="RefSeq" id="WP_168660890.1">
    <property type="nucleotide sequence ID" value="NZ_CP051180.1"/>
</dbReference>
<accession>A0A6H1UEX3</accession>
<evidence type="ECO:0000313" key="2">
    <source>
        <dbReference type="Proteomes" id="UP000501602"/>
    </source>
</evidence>
<name>A0A6H1UEX3_9GAMM</name>
<dbReference type="KEGG" id="fes:HER31_12450"/>